<organism evidence="2 3">
    <name type="scientific">Litomosoides sigmodontis</name>
    <name type="common">Filarial nematode worm</name>
    <dbReference type="NCBI Taxonomy" id="42156"/>
    <lineage>
        <taxon>Eukaryota</taxon>
        <taxon>Metazoa</taxon>
        <taxon>Ecdysozoa</taxon>
        <taxon>Nematoda</taxon>
        <taxon>Chromadorea</taxon>
        <taxon>Rhabditida</taxon>
        <taxon>Spirurina</taxon>
        <taxon>Spiruromorpha</taxon>
        <taxon>Filarioidea</taxon>
        <taxon>Onchocercidae</taxon>
        <taxon>Litomosoides</taxon>
    </lineage>
</organism>
<evidence type="ECO:0000256" key="1">
    <source>
        <dbReference type="SAM" id="MobiDB-lite"/>
    </source>
</evidence>
<name>A0A3P7KE01_LITSI</name>
<feature type="non-terminal residue" evidence="2">
    <location>
        <position position="1"/>
    </location>
</feature>
<proteinExistence type="predicted"/>
<sequence>SVKERILSLNTWRENKWDVRNFPANKGEKSAIDQGRRENDQGLIASCSSSFIIGPDGQPLTEEERAFLEESFRKLDNNDTVLDNDDVSDEYDEFLSAVEEAKKCVAEMEMAEIQNQMAKTSLDGRGEIPQNRDENDKDMAT</sequence>
<dbReference type="AlphaFoldDB" id="A0A3P7KE01"/>
<dbReference type="EMBL" id="UYRX01001612">
    <property type="protein sequence ID" value="VDM91750.1"/>
    <property type="molecule type" value="Genomic_DNA"/>
</dbReference>
<evidence type="ECO:0000313" key="2">
    <source>
        <dbReference type="EMBL" id="VDM91750.1"/>
    </source>
</evidence>
<dbReference type="STRING" id="42156.A0A3P7KE01"/>
<dbReference type="OrthoDB" id="8171816at2759"/>
<evidence type="ECO:0000313" key="3">
    <source>
        <dbReference type="Proteomes" id="UP000277928"/>
    </source>
</evidence>
<dbReference type="Proteomes" id="UP000277928">
    <property type="component" value="Unassembled WGS sequence"/>
</dbReference>
<keyword evidence="3" id="KW-1185">Reference proteome</keyword>
<reference evidence="2 3" key="1">
    <citation type="submission" date="2018-08" db="EMBL/GenBank/DDBJ databases">
        <authorList>
            <person name="Laetsch R D."/>
            <person name="Stevens L."/>
            <person name="Kumar S."/>
            <person name="Blaxter L. M."/>
        </authorList>
    </citation>
    <scope>NUCLEOTIDE SEQUENCE [LARGE SCALE GENOMIC DNA]</scope>
</reference>
<gene>
    <name evidence="2" type="ORF">NLS_LOCUS9455</name>
</gene>
<feature type="region of interest" description="Disordered" evidence="1">
    <location>
        <begin position="115"/>
        <end position="141"/>
    </location>
</feature>
<accession>A0A3P7KE01</accession>
<feature type="compositionally biased region" description="Basic and acidic residues" evidence="1">
    <location>
        <begin position="122"/>
        <end position="141"/>
    </location>
</feature>
<protein>
    <submittedName>
        <fullName evidence="2">Uncharacterized protein</fullName>
    </submittedName>
</protein>